<dbReference type="SUPFAM" id="SSF50129">
    <property type="entry name" value="GroES-like"/>
    <property type="match status" value="1"/>
</dbReference>
<dbReference type="GO" id="GO:0016651">
    <property type="term" value="F:oxidoreductase activity, acting on NAD(P)H"/>
    <property type="evidence" value="ECO:0007669"/>
    <property type="project" value="InterPro"/>
</dbReference>
<reference evidence="6 7" key="1">
    <citation type="journal article" date="2020" name="Genomics">
        <title>Complete, high-quality genomes from long-read metagenomic sequencing of two wolf lichen thalli reveals enigmatic genome architecture.</title>
        <authorList>
            <person name="McKenzie S.K."/>
            <person name="Walston R.F."/>
            <person name="Allen J.L."/>
        </authorList>
    </citation>
    <scope>NUCLEOTIDE SEQUENCE [LARGE SCALE GENOMIC DNA]</scope>
    <source>
        <strain evidence="6">WasteWater1</strain>
    </source>
</reference>
<dbReference type="GeneID" id="59333439"/>
<evidence type="ECO:0000313" key="6">
    <source>
        <dbReference type="EMBL" id="KAF6219208.1"/>
    </source>
</evidence>
<protein>
    <recommendedName>
        <fullName evidence="5">Enoyl reductase (ER) domain-containing protein</fullName>
    </recommendedName>
</protein>
<keyword evidence="3" id="KW-0521">NADP</keyword>
<dbReference type="Proteomes" id="UP000593566">
    <property type="component" value="Unassembled WGS sequence"/>
</dbReference>
<dbReference type="AlphaFoldDB" id="A0A8H6C914"/>
<dbReference type="Gene3D" id="3.90.180.10">
    <property type="entry name" value="Medium-chain alcohol dehydrogenases, catalytic domain"/>
    <property type="match status" value="1"/>
</dbReference>
<dbReference type="InterPro" id="IPR020843">
    <property type="entry name" value="ER"/>
</dbReference>
<evidence type="ECO:0000313" key="7">
    <source>
        <dbReference type="Proteomes" id="UP000593566"/>
    </source>
</evidence>
<dbReference type="Gene3D" id="3.40.50.720">
    <property type="entry name" value="NAD(P)-binding Rossmann-like Domain"/>
    <property type="match status" value="1"/>
</dbReference>
<accession>A0A8H6C914</accession>
<keyword evidence="7" id="KW-1185">Reference proteome</keyword>
<keyword evidence="4" id="KW-0560">Oxidoreductase</keyword>
<organism evidence="6 7">
    <name type="scientific">Letharia lupina</name>
    <dbReference type="NCBI Taxonomy" id="560253"/>
    <lineage>
        <taxon>Eukaryota</taxon>
        <taxon>Fungi</taxon>
        <taxon>Dikarya</taxon>
        <taxon>Ascomycota</taxon>
        <taxon>Pezizomycotina</taxon>
        <taxon>Lecanoromycetes</taxon>
        <taxon>OSLEUM clade</taxon>
        <taxon>Lecanoromycetidae</taxon>
        <taxon>Lecanorales</taxon>
        <taxon>Lecanorineae</taxon>
        <taxon>Parmeliaceae</taxon>
        <taxon>Letharia</taxon>
    </lineage>
</organism>
<name>A0A8H6C914_9LECA</name>
<dbReference type="CDD" id="cd08249">
    <property type="entry name" value="enoyl_reductase_like"/>
    <property type="match status" value="1"/>
</dbReference>
<dbReference type="PANTHER" id="PTHR45348">
    <property type="entry name" value="HYPOTHETICAL OXIDOREDUCTASE (EUROFUNG)"/>
    <property type="match status" value="1"/>
</dbReference>
<dbReference type="SMART" id="SM00829">
    <property type="entry name" value="PKS_ER"/>
    <property type="match status" value="1"/>
</dbReference>
<evidence type="ECO:0000256" key="2">
    <source>
        <dbReference type="ARBA" id="ARBA00022741"/>
    </source>
</evidence>
<feature type="domain" description="Enoyl reductase (ER)" evidence="5">
    <location>
        <begin position="25"/>
        <end position="376"/>
    </location>
</feature>
<dbReference type="RefSeq" id="XP_037148643.1">
    <property type="nucleotide sequence ID" value="XM_037295945.1"/>
</dbReference>
<evidence type="ECO:0000256" key="3">
    <source>
        <dbReference type="ARBA" id="ARBA00022857"/>
    </source>
</evidence>
<dbReference type="EMBL" id="JACCJB010000020">
    <property type="protein sequence ID" value="KAF6219208.1"/>
    <property type="molecule type" value="Genomic_DNA"/>
</dbReference>
<dbReference type="SUPFAM" id="SSF51735">
    <property type="entry name" value="NAD(P)-binding Rossmann-fold domains"/>
    <property type="match status" value="1"/>
</dbReference>
<dbReference type="InterPro" id="IPR036291">
    <property type="entry name" value="NAD(P)-bd_dom_sf"/>
</dbReference>
<dbReference type="InterPro" id="IPR047122">
    <property type="entry name" value="Trans-enoyl_RdTase-like"/>
</dbReference>
<proteinExistence type="inferred from homology"/>
<gene>
    <name evidence="6" type="ORF">HO133_005033</name>
</gene>
<evidence type="ECO:0000259" key="5">
    <source>
        <dbReference type="SMART" id="SM00829"/>
    </source>
</evidence>
<evidence type="ECO:0000256" key="4">
    <source>
        <dbReference type="ARBA" id="ARBA00023002"/>
    </source>
</evidence>
<dbReference type="InterPro" id="IPR011032">
    <property type="entry name" value="GroES-like_sf"/>
</dbReference>
<dbReference type="PANTHER" id="PTHR45348:SF1">
    <property type="entry name" value="TRANS-ENOYL REDUCTASE STHE"/>
    <property type="match status" value="1"/>
</dbReference>
<sequence>MPLPINNPTTPPPPTQTAILTLATGALAICPTHPTPPAHPHHNTLLVRTHALALNPSDHKMPTRLRTPGLAAGCDFAGTIAAVGSDPDAPARPGCAPWAVGDRVCGAVHGCNVLRPGAGAFARWVEADPVVLVRMPRGWGWAEGAALGGSCVGAVGLGLFREMGLEGPREGGPGGEAAGLGRTVLVYGGSTACGTMAVQLLRLAGYIPITTCSPHNNAQATSYGAAATFDYRSPTCASDIKAHTQNSLRFALDCIGTAQSTALCHEAIGRSGGRYVALERYPESAAGRRNVRGSWVLGPVMFGRRIEMEGYGRDADAGAREFGREWYACVERLAREGKVRVHPPRRLGGRGGWARAVLEGLEMMKMGKVSGEKLVVEMDEQVDEQV</sequence>
<dbReference type="GO" id="GO:0000166">
    <property type="term" value="F:nucleotide binding"/>
    <property type="evidence" value="ECO:0007669"/>
    <property type="project" value="UniProtKB-KW"/>
</dbReference>
<comment type="similarity">
    <text evidence="1">Belongs to the zinc-containing alcohol dehydrogenase family.</text>
</comment>
<dbReference type="InterPro" id="IPR013154">
    <property type="entry name" value="ADH-like_N"/>
</dbReference>
<comment type="caution">
    <text evidence="6">The sequence shown here is derived from an EMBL/GenBank/DDBJ whole genome shotgun (WGS) entry which is preliminary data.</text>
</comment>
<dbReference type="Pfam" id="PF08240">
    <property type="entry name" value="ADH_N"/>
    <property type="match status" value="1"/>
</dbReference>
<evidence type="ECO:0000256" key="1">
    <source>
        <dbReference type="ARBA" id="ARBA00008072"/>
    </source>
</evidence>
<keyword evidence="2" id="KW-0547">Nucleotide-binding</keyword>